<dbReference type="Ensembl" id="ENSTGET00000031510.1">
    <property type="protein sequence ID" value="ENSTGEP00000026467.1"/>
    <property type="gene ID" value="ENSTGEG00000021320.1"/>
</dbReference>
<dbReference type="AlphaFoldDB" id="A0A8D2FVX6"/>
<keyword evidence="1" id="KW-0472">Membrane</keyword>
<keyword evidence="1" id="KW-1133">Transmembrane helix</keyword>
<feature type="transmembrane region" description="Helical" evidence="1">
    <location>
        <begin position="37"/>
        <end position="57"/>
    </location>
</feature>
<feature type="transmembrane region" description="Helical" evidence="1">
    <location>
        <begin position="69"/>
        <end position="89"/>
    </location>
</feature>
<feature type="signal peptide" evidence="2">
    <location>
        <begin position="1"/>
        <end position="18"/>
    </location>
</feature>
<evidence type="ECO:0000256" key="2">
    <source>
        <dbReference type="SAM" id="SignalP"/>
    </source>
</evidence>
<evidence type="ECO:0000256" key="1">
    <source>
        <dbReference type="SAM" id="Phobius"/>
    </source>
</evidence>
<evidence type="ECO:0000313" key="3">
    <source>
        <dbReference type="Ensembl" id="ENSTGEP00000026467.1"/>
    </source>
</evidence>
<evidence type="ECO:0000313" key="4">
    <source>
        <dbReference type="Proteomes" id="UP000694411"/>
    </source>
</evidence>
<organism evidence="3 4">
    <name type="scientific">Theropithecus gelada</name>
    <name type="common">Gelada baboon</name>
    <dbReference type="NCBI Taxonomy" id="9565"/>
    <lineage>
        <taxon>Eukaryota</taxon>
        <taxon>Metazoa</taxon>
        <taxon>Chordata</taxon>
        <taxon>Craniata</taxon>
        <taxon>Vertebrata</taxon>
        <taxon>Euteleostomi</taxon>
        <taxon>Mammalia</taxon>
        <taxon>Eutheria</taxon>
        <taxon>Euarchontoglires</taxon>
        <taxon>Primates</taxon>
        <taxon>Haplorrhini</taxon>
        <taxon>Catarrhini</taxon>
        <taxon>Cercopithecidae</taxon>
        <taxon>Cercopithecinae</taxon>
        <taxon>Theropithecus</taxon>
    </lineage>
</organism>
<accession>A0A8D2FVX6</accession>
<feature type="chain" id="PRO_5033992567" evidence="2">
    <location>
        <begin position="19"/>
        <end position="103"/>
    </location>
</feature>
<sequence length="103" mass="12021">MQIYIWTMYLILCKQIAALFLIEVVQCSESAPFLGNGTFLGAWFWSWLLAAWAHRSCDRHISLNEGRSILLSPYIVLIPTAMTTLYMSLLDKHWKRDWLTVIK</sequence>
<reference evidence="3" key="3">
    <citation type="submission" date="2025-09" db="UniProtKB">
        <authorList>
            <consortium name="Ensembl"/>
        </authorList>
    </citation>
    <scope>IDENTIFICATION</scope>
</reference>
<dbReference type="Proteomes" id="UP000694411">
    <property type="component" value="Chromosome 18"/>
</dbReference>
<keyword evidence="2" id="KW-0732">Signal</keyword>
<reference evidence="3" key="2">
    <citation type="submission" date="2025-08" db="UniProtKB">
        <authorList>
            <consortium name="Ensembl"/>
        </authorList>
    </citation>
    <scope>IDENTIFICATION</scope>
</reference>
<keyword evidence="1" id="KW-0812">Transmembrane</keyword>
<reference evidence="3" key="1">
    <citation type="submission" date="2018-05" db="EMBL/GenBank/DDBJ databases">
        <title>Whole genome of Theropithecus gelada.</title>
        <authorList>
            <person name="Chiou K.L."/>
            <person name="Snyder-Mackler N."/>
        </authorList>
    </citation>
    <scope>NUCLEOTIDE SEQUENCE [LARGE SCALE GENOMIC DNA]</scope>
</reference>
<name>A0A8D2FVX6_THEGE</name>
<keyword evidence="4" id="KW-1185">Reference proteome</keyword>
<proteinExistence type="predicted"/>
<protein>
    <submittedName>
        <fullName evidence="3">Uncharacterized protein</fullName>
    </submittedName>
</protein>